<dbReference type="PANTHER" id="PTHR43854:SF1">
    <property type="entry name" value="INDOLEPYRUVATE OXIDOREDUCTASE SUBUNIT IORB"/>
    <property type="match status" value="1"/>
</dbReference>
<dbReference type="STRING" id="370438.PTH_1661"/>
<organism evidence="3 4">
    <name type="scientific">Pelotomaculum thermopropionicum (strain DSM 13744 / JCM 10971 / SI)</name>
    <dbReference type="NCBI Taxonomy" id="370438"/>
    <lineage>
        <taxon>Bacteria</taxon>
        <taxon>Bacillati</taxon>
        <taxon>Bacillota</taxon>
        <taxon>Clostridia</taxon>
        <taxon>Eubacteriales</taxon>
        <taxon>Desulfotomaculaceae</taxon>
        <taxon>Pelotomaculum</taxon>
    </lineage>
</organism>
<dbReference type="KEGG" id="pth:PTH_1661"/>
<evidence type="ECO:0000313" key="3">
    <source>
        <dbReference type="EMBL" id="BAF59842.1"/>
    </source>
</evidence>
<dbReference type="SUPFAM" id="SSF53323">
    <property type="entry name" value="Pyruvate-ferredoxin oxidoreductase, PFOR, domain III"/>
    <property type="match status" value="1"/>
</dbReference>
<evidence type="ECO:0000313" key="4">
    <source>
        <dbReference type="Proteomes" id="UP000006556"/>
    </source>
</evidence>
<evidence type="ECO:0000256" key="1">
    <source>
        <dbReference type="ARBA" id="ARBA00023002"/>
    </source>
</evidence>
<protein>
    <submittedName>
        <fullName evidence="3">Pyruvate:ferredoxin oxidoreductase and related 2-oxoacid:ferredoxin oxidoreductases, gamma subunit</fullName>
    </submittedName>
</protein>
<dbReference type="InterPro" id="IPR002869">
    <property type="entry name" value="Pyrv_flavodox_OxRed_cen"/>
</dbReference>
<dbReference type="eggNOG" id="COG1014">
    <property type="taxonomic scope" value="Bacteria"/>
</dbReference>
<feature type="domain" description="Pyruvate/ketoisovalerate oxidoreductase catalytic" evidence="2">
    <location>
        <begin position="11"/>
        <end position="190"/>
    </location>
</feature>
<dbReference type="GO" id="GO:0016903">
    <property type="term" value="F:oxidoreductase activity, acting on the aldehyde or oxo group of donors"/>
    <property type="evidence" value="ECO:0007669"/>
    <property type="project" value="InterPro"/>
</dbReference>
<dbReference type="Pfam" id="PF01558">
    <property type="entry name" value="POR"/>
    <property type="match status" value="1"/>
</dbReference>
<sequence length="201" mass="21682">MKLDIVISGVGGQGSVLASRALARAAMESGLAVRTSEVIGMAQREGPVTSHIRMGDRLYGAIIPDRAADFLLGLELAETVRGLIKLKPGGTVIASLSAIVPVSVELGISKYDKDTLIQYLIEQNEKVFFLDLEELSRQSGHPRTGNAVMLGALSAFPGLPFKPEQLLRSLLSYLPQSLAEINRRAFEIGRRAVEVTLNDIN</sequence>
<dbReference type="PANTHER" id="PTHR43854">
    <property type="entry name" value="INDOLEPYRUVATE OXIDOREDUCTASE SUBUNIT IORB"/>
    <property type="match status" value="1"/>
</dbReference>
<keyword evidence="3" id="KW-0670">Pyruvate</keyword>
<reference evidence="4" key="1">
    <citation type="journal article" date="2008" name="Genome Res.">
        <title>The genome of Pelotomaculum thermopropionicum reveals niche-associated evolution in anaerobic microbiota.</title>
        <authorList>
            <person name="Kosaka T."/>
            <person name="Kato S."/>
            <person name="Shimoyama T."/>
            <person name="Ishii S."/>
            <person name="Abe T."/>
            <person name="Watanabe K."/>
        </authorList>
    </citation>
    <scope>NUCLEOTIDE SEQUENCE [LARGE SCALE GENOMIC DNA]</scope>
    <source>
        <strain evidence="4">DSM 13744 / JCM 10971 / SI</strain>
    </source>
</reference>
<dbReference type="InterPro" id="IPR019752">
    <property type="entry name" value="Pyrv/ketoisovalerate_OxRed_cat"/>
</dbReference>
<evidence type="ECO:0000259" key="2">
    <source>
        <dbReference type="Pfam" id="PF01558"/>
    </source>
</evidence>
<name>A5D1P0_PELTS</name>
<dbReference type="EMBL" id="AP009389">
    <property type="protein sequence ID" value="BAF59842.1"/>
    <property type="molecule type" value="Genomic_DNA"/>
</dbReference>
<dbReference type="InterPro" id="IPR052198">
    <property type="entry name" value="IorB_Oxidoreductase"/>
</dbReference>
<gene>
    <name evidence="3" type="primary">PorG</name>
    <name evidence="3" type="ordered locus">PTH_1661</name>
</gene>
<dbReference type="Proteomes" id="UP000006556">
    <property type="component" value="Chromosome"/>
</dbReference>
<dbReference type="HOGENOM" id="CLU_087284_1_1_9"/>
<dbReference type="Gene3D" id="3.40.920.10">
    <property type="entry name" value="Pyruvate-ferredoxin oxidoreductase, PFOR, domain III"/>
    <property type="match status" value="1"/>
</dbReference>
<keyword evidence="1" id="KW-0560">Oxidoreductase</keyword>
<accession>A5D1P0</accession>
<proteinExistence type="predicted"/>
<keyword evidence="4" id="KW-1185">Reference proteome</keyword>
<dbReference type="AlphaFoldDB" id="A5D1P0"/>